<proteinExistence type="predicted"/>
<protein>
    <submittedName>
        <fullName evidence="1">(apollo) hypothetical protein</fullName>
    </submittedName>
</protein>
<sequence length="100" mass="11904">MITILCYRTQTVKEINYSKLNKDKSGSNVLHEMEIEQMPLTLKNNDSQNALDDDNNWYETSYTTEESIISYALDGRRIVDLKYFFRKTSKHKRSQQSLWM</sequence>
<reference evidence="1" key="1">
    <citation type="submission" date="2021-04" db="EMBL/GenBank/DDBJ databases">
        <authorList>
            <person name="Tunstrom K."/>
        </authorList>
    </citation>
    <scope>NUCLEOTIDE SEQUENCE</scope>
</reference>
<dbReference type="EMBL" id="CAJQZP010001339">
    <property type="protein sequence ID" value="CAG5039826.1"/>
    <property type="molecule type" value="Genomic_DNA"/>
</dbReference>
<dbReference type="Proteomes" id="UP000691718">
    <property type="component" value="Unassembled WGS sequence"/>
</dbReference>
<evidence type="ECO:0000313" key="1">
    <source>
        <dbReference type="EMBL" id="CAG5039826.1"/>
    </source>
</evidence>
<gene>
    <name evidence="1" type="ORF">PAPOLLO_LOCUS21708</name>
</gene>
<organism evidence="1 2">
    <name type="scientific">Parnassius apollo</name>
    <name type="common">Apollo butterfly</name>
    <name type="synonym">Papilio apollo</name>
    <dbReference type="NCBI Taxonomy" id="110799"/>
    <lineage>
        <taxon>Eukaryota</taxon>
        <taxon>Metazoa</taxon>
        <taxon>Ecdysozoa</taxon>
        <taxon>Arthropoda</taxon>
        <taxon>Hexapoda</taxon>
        <taxon>Insecta</taxon>
        <taxon>Pterygota</taxon>
        <taxon>Neoptera</taxon>
        <taxon>Endopterygota</taxon>
        <taxon>Lepidoptera</taxon>
        <taxon>Glossata</taxon>
        <taxon>Ditrysia</taxon>
        <taxon>Papilionoidea</taxon>
        <taxon>Papilionidae</taxon>
        <taxon>Parnassiinae</taxon>
        <taxon>Parnassini</taxon>
        <taxon>Parnassius</taxon>
        <taxon>Parnassius</taxon>
    </lineage>
</organism>
<accession>A0A8S3XW35</accession>
<keyword evidence="2" id="KW-1185">Reference proteome</keyword>
<dbReference type="AlphaFoldDB" id="A0A8S3XW35"/>
<evidence type="ECO:0000313" key="2">
    <source>
        <dbReference type="Proteomes" id="UP000691718"/>
    </source>
</evidence>
<name>A0A8S3XW35_PARAO</name>
<comment type="caution">
    <text evidence="1">The sequence shown here is derived from an EMBL/GenBank/DDBJ whole genome shotgun (WGS) entry which is preliminary data.</text>
</comment>